<proteinExistence type="predicted"/>
<dbReference type="AlphaFoldDB" id="A0A7W7T4K4"/>
<accession>A0A7W7T4K4</accession>
<dbReference type="Proteomes" id="UP000542674">
    <property type="component" value="Unassembled WGS sequence"/>
</dbReference>
<name>A0A7W7T4K4_9PSEU</name>
<dbReference type="RefSeq" id="WP_184670460.1">
    <property type="nucleotide sequence ID" value="NZ_BAABAI010000024.1"/>
</dbReference>
<reference evidence="1 2" key="1">
    <citation type="submission" date="2020-08" db="EMBL/GenBank/DDBJ databases">
        <title>Sequencing the genomes of 1000 actinobacteria strains.</title>
        <authorList>
            <person name="Klenk H.-P."/>
        </authorList>
    </citation>
    <scope>NUCLEOTIDE SEQUENCE [LARGE SCALE GENOMIC DNA]</scope>
    <source>
        <strain evidence="1 2">DSM 45084</strain>
    </source>
</reference>
<evidence type="ECO:0000313" key="2">
    <source>
        <dbReference type="Proteomes" id="UP000542674"/>
    </source>
</evidence>
<protein>
    <submittedName>
        <fullName evidence="1">Uncharacterized protein</fullName>
    </submittedName>
</protein>
<gene>
    <name evidence="1" type="ORF">F4559_003823</name>
</gene>
<comment type="caution">
    <text evidence="1">The sequence shown here is derived from an EMBL/GenBank/DDBJ whole genome shotgun (WGS) entry which is preliminary data.</text>
</comment>
<sequence length="121" mass="12845">MDESRPLTATEKAVLDLLLSKEFPGAAELRAQVAVAAVTGRCGCGCPSVDLSVPDDVPRSPYRGRLAPTEARTEPDADGLPLEVILFLDDGALSYLELIHYGEPPEDWPAAASLSVVRAGR</sequence>
<keyword evidence="2" id="KW-1185">Reference proteome</keyword>
<dbReference type="EMBL" id="JACHJS010000001">
    <property type="protein sequence ID" value="MBB4966464.1"/>
    <property type="molecule type" value="Genomic_DNA"/>
</dbReference>
<evidence type="ECO:0000313" key="1">
    <source>
        <dbReference type="EMBL" id="MBB4966464.1"/>
    </source>
</evidence>
<organism evidence="1 2">
    <name type="scientific">Saccharothrix violaceirubra</name>
    <dbReference type="NCBI Taxonomy" id="413306"/>
    <lineage>
        <taxon>Bacteria</taxon>
        <taxon>Bacillati</taxon>
        <taxon>Actinomycetota</taxon>
        <taxon>Actinomycetes</taxon>
        <taxon>Pseudonocardiales</taxon>
        <taxon>Pseudonocardiaceae</taxon>
        <taxon>Saccharothrix</taxon>
    </lineage>
</organism>